<feature type="domain" description="Thioredoxin" evidence="2">
    <location>
        <begin position="45"/>
        <end position="178"/>
    </location>
</feature>
<reference evidence="3 4" key="1">
    <citation type="journal article" date="2008" name="Int. J. Syst. Evol. Microbiol.">
        <title>Tessaracoccus flavescens sp. nov., isolated from marine sediment.</title>
        <authorList>
            <person name="Lee D.W."/>
            <person name="Lee S.D."/>
        </authorList>
    </citation>
    <scope>NUCLEOTIDE SEQUENCE [LARGE SCALE GENOMIC DNA]</scope>
    <source>
        <strain evidence="3 4">SST-39T</strain>
    </source>
</reference>
<evidence type="ECO:0000256" key="1">
    <source>
        <dbReference type="SAM" id="Phobius"/>
    </source>
</evidence>
<dbReference type="Gene3D" id="3.40.30.10">
    <property type="entry name" value="Glutaredoxin"/>
    <property type="match status" value="1"/>
</dbReference>
<dbReference type="STRING" id="399497.BW733_03965"/>
<sequence>MRERGRPLGIVGLVALVALVLVAVYLIKGNPSAATEEPVAATEAPKVGSAAPGFKAMDIDGEPASLEDYRGRPVWLLFQATWCSICRAELPDVEEAAEDIDIVAIYLREDRGLVTDYAERLDLTIRNVPDPIGEISLRYLANSVPTHYFIDAEGNVASILKGAVSAEEIAAQLDLVGAGAGAEG</sequence>
<dbReference type="InterPro" id="IPR013766">
    <property type="entry name" value="Thioredoxin_domain"/>
</dbReference>
<dbReference type="InterPro" id="IPR000866">
    <property type="entry name" value="AhpC/TSA"/>
</dbReference>
<evidence type="ECO:0000313" key="4">
    <source>
        <dbReference type="Proteomes" id="UP000188235"/>
    </source>
</evidence>
<dbReference type="SUPFAM" id="SSF52833">
    <property type="entry name" value="Thioredoxin-like"/>
    <property type="match status" value="1"/>
</dbReference>
<keyword evidence="1" id="KW-0812">Transmembrane</keyword>
<dbReference type="OrthoDB" id="9790194at2"/>
<dbReference type="AlphaFoldDB" id="A0A1Q2CVJ2"/>
<name>A0A1Q2CVJ2_9ACTN</name>
<organism evidence="3 4">
    <name type="scientific">Tessaracoccus flavescens</name>
    <dbReference type="NCBI Taxonomy" id="399497"/>
    <lineage>
        <taxon>Bacteria</taxon>
        <taxon>Bacillati</taxon>
        <taxon>Actinomycetota</taxon>
        <taxon>Actinomycetes</taxon>
        <taxon>Propionibacteriales</taxon>
        <taxon>Propionibacteriaceae</taxon>
        <taxon>Tessaracoccus</taxon>
    </lineage>
</organism>
<feature type="transmembrane region" description="Helical" evidence="1">
    <location>
        <begin position="7"/>
        <end position="27"/>
    </location>
</feature>
<keyword evidence="1" id="KW-0472">Membrane</keyword>
<dbReference type="RefSeq" id="WP_077348069.1">
    <property type="nucleotide sequence ID" value="NZ_CP019607.1"/>
</dbReference>
<dbReference type="PANTHER" id="PTHR42852:SF13">
    <property type="entry name" value="PROTEIN DIPZ"/>
    <property type="match status" value="1"/>
</dbReference>
<evidence type="ECO:0000313" key="3">
    <source>
        <dbReference type="EMBL" id="AQP50110.1"/>
    </source>
</evidence>
<dbReference type="Proteomes" id="UP000188235">
    <property type="component" value="Chromosome"/>
</dbReference>
<dbReference type="GO" id="GO:0016491">
    <property type="term" value="F:oxidoreductase activity"/>
    <property type="evidence" value="ECO:0007669"/>
    <property type="project" value="InterPro"/>
</dbReference>
<dbReference type="InterPro" id="IPR050553">
    <property type="entry name" value="Thioredoxin_ResA/DsbE_sf"/>
</dbReference>
<gene>
    <name evidence="3" type="ORF">BW733_03965</name>
</gene>
<accession>A0A1Q2CVJ2</accession>
<dbReference type="EMBL" id="CP019607">
    <property type="protein sequence ID" value="AQP50110.1"/>
    <property type="molecule type" value="Genomic_DNA"/>
</dbReference>
<dbReference type="GO" id="GO:0016209">
    <property type="term" value="F:antioxidant activity"/>
    <property type="evidence" value="ECO:0007669"/>
    <property type="project" value="InterPro"/>
</dbReference>
<keyword evidence="1" id="KW-1133">Transmembrane helix</keyword>
<dbReference type="Pfam" id="PF00578">
    <property type="entry name" value="AhpC-TSA"/>
    <property type="match status" value="1"/>
</dbReference>
<dbReference type="KEGG" id="tfa:BW733_03965"/>
<keyword evidence="4" id="KW-1185">Reference proteome</keyword>
<proteinExistence type="predicted"/>
<dbReference type="PANTHER" id="PTHR42852">
    <property type="entry name" value="THIOL:DISULFIDE INTERCHANGE PROTEIN DSBE"/>
    <property type="match status" value="1"/>
</dbReference>
<dbReference type="InterPro" id="IPR036249">
    <property type="entry name" value="Thioredoxin-like_sf"/>
</dbReference>
<evidence type="ECO:0000259" key="2">
    <source>
        <dbReference type="PROSITE" id="PS51352"/>
    </source>
</evidence>
<dbReference type="CDD" id="cd02966">
    <property type="entry name" value="TlpA_like_family"/>
    <property type="match status" value="1"/>
</dbReference>
<dbReference type="PROSITE" id="PS51352">
    <property type="entry name" value="THIOREDOXIN_2"/>
    <property type="match status" value="1"/>
</dbReference>
<protein>
    <recommendedName>
        <fullName evidence="2">Thioredoxin domain-containing protein</fullName>
    </recommendedName>
</protein>